<keyword evidence="2" id="KW-1185">Reference proteome</keyword>
<evidence type="ECO:0000313" key="2">
    <source>
        <dbReference type="Proteomes" id="UP001445076"/>
    </source>
</evidence>
<dbReference type="AlphaFoldDB" id="A0AAW0VVM4"/>
<protein>
    <submittedName>
        <fullName evidence="1">Uncharacterized protein</fullName>
    </submittedName>
</protein>
<sequence>MTEKYLFNQTGIVEEIFLPGKAILTFALHNKAQRVLLWVKGFVHQGKNLDKSDTFAGKLRIGERIHFDCHVYDKESSDNCQWYAARASKEPPEELHIRPTVPRVINQNGYVSELDPGKGVILFDFYEEEQRVFFMRSKFYLFGKRPAGKRSLKEFLSENDPLQFDAEMCEANDDNFNCTWFATIVWKGKKPQVSGINAHIGVMTTDDVSADDSASNAGGVSRELLSADEFPSLSRPPGLLDYRHSYKTFEVNGTIREGKGNVLKLFNEECGIALWMIHRNTWETVFFHRKNSYLDSVSLSSFDLQESFSEGTSLDISAVPAIPEFPCRWIAHKAIARC</sequence>
<evidence type="ECO:0000313" key="1">
    <source>
        <dbReference type="EMBL" id="KAK8720531.1"/>
    </source>
</evidence>
<proteinExistence type="predicted"/>
<reference evidence="1 2" key="1">
    <citation type="journal article" date="2024" name="BMC Genomics">
        <title>Genome assembly of redclaw crayfish (Cherax quadricarinatus) provides insights into its immune adaptation and hypoxia tolerance.</title>
        <authorList>
            <person name="Liu Z."/>
            <person name="Zheng J."/>
            <person name="Li H."/>
            <person name="Fang K."/>
            <person name="Wang S."/>
            <person name="He J."/>
            <person name="Zhou D."/>
            <person name="Weng S."/>
            <person name="Chi M."/>
            <person name="Gu Z."/>
            <person name="He J."/>
            <person name="Li F."/>
            <person name="Wang M."/>
        </authorList>
    </citation>
    <scope>NUCLEOTIDE SEQUENCE [LARGE SCALE GENOMIC DNA]</scope>
    <source>
        <strain evidence="1">ZL_2023a</strain>
    </source>
</reference>
<dbReference type="EMBL" id="JARKIK010000353">
    <property type="protein sequence ID" value="KAK8720531.1"/>
    <property type="molecule type" value="Genomic_DNA"/>
</dbReference>
<accession>A0AAW0VVM4</accession>
<comment type="caution">
    <text evidence="1">The sequence shown here is derived from an EMBL/GenBank/DDBJ whole genome shotgun (WGS) entry which is preliminary data.</text>
</comment>
<dbReference type="Proteomes" id="UP001445076">
    <property type="component" value="Unassembled WGS sequence"/>
</dbReference>
<organism evidence="1 2">
    <name type="scientific">Cherax quadricarinatus</name>
    <name type="common">Australian red claw crayfish</name>
    <dbReference type="NCBI Taxonomy" id="27406"/>
    <lineage>
        <taxon>Eukaryota</taxon>
        <taxon>Metazoa</taxon>
        <taxon>Ecdysozoa</taxon>
        <taxon>Arthropoda</taxon>
        <taxon>Crustacea</taxon>
        <taxon>Multicrustacea</taxon>
        <taxon>Malacostraca</taxon>
        <taxon>Eumalacostraca</taxon>
        <taxon>Eucarida</taxon>
        <taxon>Decapoda</taxon>
        <taxon>Pleocyemata</taxon>
        <taxon>Astacidea</taxon>
        <taxon>Parastacoidea</taxon>
        <taxon>Parastacidae</taxon>
        <taxon>Cherax</taxon>
    </lineage>
</organism>
<gene>
    <name evidence="1" type="ORF">OTU49_013263</name>
</gene>
<name>A0AAW0VVM4_CHEQU</name>